<keyword evidence="2" id="KW-0813">Transport</keyword>
<dbReference type="PROSITE" id="PS50084">
    <property type="entry name" value="KH_TYPE_1"/>
    <property type="match status" value="4"/>
</dbReference>
<dbReference type="InterPro" id="IPR000253">
    <property type="entry name" value="FHA_dom"/>
</dbReference>
<dbReference type="Proteomes" id="UP000626109">
    <property type="component" value="Unassembled WGS sequence"/>
</dbReference>
<feature type="domain" description="RRM" evidence="9">
    <location>
        <begin position="738"/>
        <end position="828"/>
    </location>
</feature>
<dbReference type="SUPFAM" id="SSF54928">
    <property type="entry name" value="RNA-binding domain, RBD"/>
    <property type="match status" value="1"/>
</dbReference>
<dbReference type="SUPFAM" id="SSF54791">
    <property type="entry name" value="Eukaryotic type KH-domain (KH-domain type I)"/>
    <property type="match status" value="4"/>
</dbReference>
<dbReference type="Gene3D" id="3.30.70.330">
    <property type="match status" value="1"/>
</dbReference>
<reference evidence="10" key="1">
    <citation type="submission" date="2021-02" db="EMBL/GenBank/DDBJ databases">
        <authorList>
            <person name="Dougan E. K."/>
            <person name="Rhodes N."/>
            <person name="Thang M."/>
            <person name="Chan C."/>
        </authorList>
    </citation>
    <scope>NUCLEOTIDE SEQUENCE</scope>
</reference>
<dbReference type="Pfam" id="PF00076">
    <property type="entry name" value="RRM_1"/>
    <property type="match status" value="1"/>
</dbReference>
<keyword evidence="5" id="KW-0810">Translation regulation</keyword>
<dbReference type="SMART" id="SM00360">
    <property type="entry name" value="RRM"/>
    <property type="match status" value="1"/>
</dbReference>
<organism evidence="10 11">
    <name type="scientific">Polarella glacialis</name>
    <name type="common">Dinoflagellate</name>
    <dbReference type="NCBI Taxonomy" id="89957"/>
    <lineage>
        <taxon>Eukaryota</taxon>
        <taxon>Sar</taxon>
        <taxon>Alveolata</taxon>
        <taxon>Dinophyceae</taxon>
        <taxon>Suessiales</taxon>
        <taxon>Suessiaceae</taxon>
        <taxon>Polarella</taxon>
    </lineage>
</organism>
<evidence type="ECO:0000256" key="5">
    <source>
        <dbReference type="ARBA" id="ARBA00022845"/>
    </source>
</evidence>
<dbReference type="InterPro" id="IPR004087">
    <property type="entry name" value="KH_dom"/>
</dbReference>
<feature type="region of interest" description="Disordered" evidence="7">
    <location>
        <begin position="552"/>
        <end position="586"/>
    </location>
</feature>
<dbReference type="SMART" id="SM00240">
    <property type="entry name" value="FHA"/>
    <property type="match status" value="1"/>
</dbReference>
<dbReference type="PROSITE" id="PS50102">
    <property type="entry name" value="RRM"/>
    <property type="match status" value="1"/>
</dbReference>
<dbReference type="InterPro" id="IPR000504">
    <property type="entry name" value="RRM_dom"/>
</dbReference>
<comment type="similarity">
    <text evidence="1">Belongs to the RRM IMP/VICKZ family.</text>
</comment>
<feature type="compositionally biased region" description="Pro residues" evidence="7">
    <location>
        <begin position="1287"/>
        <end position="1373"/>
    </location>
</feature>
<evidence type="ECO:0000313" key="10">
    <source>
        <dbReference type="EMBL" id="CAE8738923.1"/>
    </source>
</evidence>
<feature type="region of interest" description="Disordered" evidence="7">
    <location>
        <begin position="620"/>
        <end position="639"/>
    </location>
</feature>
<feature type="region of interest" description="Disordered" evidence="7">
    <location>
        <begin position="1287"/>
        <end position="1428"/>
    </location>
</feature>
<dbReference type="InterPro" id="IPR004088">
    <property type="entry name" value="KH_dom_type_1"/>
</dbReference>
<evidence type="ECO:0000256" key="6">
    <source>
        <dbReference type="PROSITE-ProRule" id="PRU00176"/>
    </source>
</evidence>
<dbReference type="InterPro" id="IPR012677">
    <property type="entry name" value="Nucleotide-bd_a/b_plait_sf"/>
</dbReference>
<dbReference type="PANTHER" id="PTHR10288">
    <property type="entry name" value="KH DOMAIN CONTAINING RNA BINDING PROTEIN"/>
    <property type="match status" value="1"/>
</dbReference>
<dbReference type="SUPFAM" id="SSF49879">
    <property type="entry name" value="SMAD/FHA domain"/>
    <property type="match status" value="1"/>
</dbReference>
<dbReference type="Gene3D" id="3.30.1370.10">
    <property type="entry name" value="K Homology domain, type 1"/>
    <property type="match status" value="4"/>
</dbReference>
<feature type="region of interest" description="Disordered" evidence="7">
    <location>
        <begin position="147"/>
        <end position="221"/>
    </location>
</feature>
<proteinExistence type="inferred from homology"/>
<feature type="domain" description="FHA" evidence="8">
    <location>
        <begin position="35"/>
        <end position="95"/>
    </location>
</feature>
<evidence type="ECO:0000256" key="2">
    <source>
        <dbReference type="ARBA" id="ARBA00022448"/>
    </source>
</evidence>
<dbReference type="Pfam" id="PF00013">
    <property type="entry name" value="KH_1"/>
    <property type="match status" value="4"/>
</dbReference>
<dbReference type="InterPro" id="IPR035979">
    <property type="entry name" value="RBD_domain_sf"/>
</dbReference>
<evidence type="ECO:0000256" key="3">
    <source>
        <dbReference type="ARBA" id="ARBA00022737"/>
    </source>
</evidence>
<dbReference type="SMART" id="SM00322">
    <property type="entry name" value="KH"/>
    <property type="match status" value="4"/>
</dbReference>
<feature type="compositionally biased region" description="Pro residues" evidence="7">
    <location>
        <begin position="1403"/>
        <end position="1421"/>
    </location>
</feature>
<evidence type="ECO:0008006" key="12">
    <source>
        <dbReference type="Google" id="ProtNLM"/>
    </source>
</evidence>
<feature type="region of interest" description="Disordered" evidence="7">
    <location>
        <begin position="653"/>
        <end position="691"/>
    </location>
</feature>
<feature type="compositionally biased region" description="Basic and acidic residues" evidence="7">
    <location>
        <begin position="552"/>
        <end position="582"/>
    </location>
</feature>
<feature type="region of interest" description="Disordered" evidence="7">
    <location>
        <begin position="1236"/>
        <end position="1255"/>
    </location>
</feature>
<keyword evidence="3" id="KW-0677">Repeat</keyword>
<dbReference type="EMBL" id="CAJNNW010037027">
    <property type="protein sequence ID" value="CAE8738923.1"/>
    <property type="molecule type" value="Genomic_DNA"/>
</dbReference>
<dbReference type="Pfam" id="PF00498">
    <property type="entry name" value="FHA"/>
    <property type="match status" value="1"/>
</dbReference>
<dbReference type="CDD" id="cd00105">
    <property type="entry name" value="KH-I"/>
    <property type="match status" value="4"/>
</dbReference>
<dbReference type="CDD" id="cd00590">
    <property type="entry name" value="RRM_SF"/>
    <property type="match status" value="1"/>
</dbReference>
<evidence type="ECO:0000256" key="7">
    <source>
        <dbReference type="SAM" id="MobiDB-lite"/>
    </source>
</evidence>
<dbReference type="GO" id="GO:0006417">
    <property type="term" value="P:regulation of translation"/>
    <property type="evidence" value="ECO:0007669"/>
    <property type="project" value="UniProtKB-KW"/>
</dbReference>
<keyword evidence="6" id="KW-0694">RNA-binding</keyword>
<feature type="region of interest" description="Disordered" evidence="7">
    <location>
        <begin position="233"/>
        <end position="257"/>
    </location>
</feature>
<feature type="non-terminal residue" evidence="10">
    <location>
        <position position="1566"/>
    </location>
</feature>
<feature type="compositionally biased region" description="Low complexity" evidence="7">
    <location>
        <begin position="147"/>
        <end position="171"/>
    </location>
</feature>
<dbReference type="CDD" id="cd04508">
    <property type="entry name" value="Tudor_SF"/>
    <property type="match status" value="1"/>
</dbReference>
<evidence type="ECO:0000313" key="11">
    <source>
        <dbReference type="Proteomes" id="UP000626109"/>
    </source>
</evidence>
<keyword evidence="4" id="KW-0509">mRNA transport</keyword>
<name>A0A813LU90_POLGL</name>
<dbReference type="InterPro" id="IPR008984">
    <property type="entry name" value="SMAD_FHA_dom_sf"/>
</dbReference>
<feature type="compositionally biased region" description="Basic and acidic residues" evidence="7">
    <location>
        <begin position="620"/>
        <end position="631"/>
    </location>
</feature>
<accession>A0A813LU90</accession>
<evidence type="ECO:0000256" key="1">
    <source>
        <dbReference type="ARBA" id="ARBA00009094"/>
    </source>
</evidence>
<evidence type="ECO:0000259" key="9">
    <source>
        <dbReference type="PROSITE" id="PS50102"/>
    </source>
</evidence>
<dbReference type="GO" id="GO:0003723">
    <property type="term" value="F:RNA binding"/>
    <property type="evidence" value="ECO:0007669"/>
    <property type="project" value="UniProtKB-UniRule"/>
</dbReference>
<sequence length="1566" mass="169149">MDAAAGPPVAVLIRTEGAPQSVPAVIIFSQPNSSISVGRAETNQVALNDRKISKAHALLTLKTCKRKGAADGEVMRRVFIKDSSTFGTFINGKALKKGEWTIVNEGDAVGLRNPHGNPAGGEYIVYYQDVLGKLAAATAQGEVPVSSVASSEPNASAKPQKPQKPKASLPKPRVKQEELGQDPDAAAEEPPSPASLISEAEDEAAPAAAGDAEDEDMAEPLSPLSEVSEISAPDEDFPASTMPGAPPGLLPGMMPGMPPGMMGMPGFAPPSGPMPNAALPGARPPGGKGAAGSTLAVAAKPIVMTVGAEFVGTLIGRGGEVVKQLSQESGARIEISKTAGETAATSGERTVHISGTQDCIDKAKKLIEETIDKAKEKTGGATPNACTLKVPHELIGMLIGRGGETIKELKKESGARIDINKEPAEDNSTDRMVHISGPPECVEYAKKMIEEMLGKSRERLGIKEEIDDKDEGKPAVVDVATRPSQMLVLVPNELIGMLIGKGGETIRNISKDCGVRIEIVKDEASDRADERAVNISGPPDCLDKAKRLIDDTLNRSREKRSGGDRDDSRPLPRSGGDRDDSRPLPAGARVIKVEDVLIGVLIGRGGETISKLQRDTGARIEISKDDRDSSERSVTISGPPEAVEKAVIGVEEVLSGARDKEGRGGGRRGPDRGRDREQLSLPAPGDEGALALLGADGRRGASPIKDSYVCEKLYVDEVEMPFRPNFMPEHEDGLPTDLEIFIRGLPKAMVEKDLWEHLYRLGATDVKEILLLRRQKQSKGMAYVVFNRHDHAVIAKQKLQNMPSSTLTCSGQVQSEEQGHVTVRFSESERCINGRGNAYGVDMIGLLLGSRGKCVEQVKERSGLRKVQLTGRSMKSYGSVDEDPRLHMVVYYEPEEVDNVAKAIEAPVLLMRRKLAPPQDGQPPTMIGEKVCEATSLRGRELRWQPWPEVTKFNGDWKVTPLRWGLRGELFVLLRRRNTGEIRVCAAEVQQPMEKWPMLYGGAAGAAPSKATRYKSFTFNEHLFVISIDREMGHLKVSHVPDPSSAWDAAFETTLPDQLVQGDEAFPLTRNAKLCIIYGQDRVPFVVAVEPTAAKGEQAARVFRISDPGKPWKLCGASPALSPKVRLLPVYTKARSPNMTDFEAALFSVDAATHELSIFQAPVDMEKPWQLISKLPFPGDTRLSCIYVPGKPEPLLMAGSPTERMQKLCHLNLIDWRASKQDERLPPPKAPVVEEKFSRPMSSLWPENSREGHDPQSVVALPMDCTADLPVSKHTWAMMPVLPSADAPPGPMPPMGPRPPFDYGPPQYPGAPPFDPRMPPPFDFRPPPFGRPPFDRPPPPGWFPGGRPPFDLPPGAQMPPMPPFERPPMPLPPFDDRRPPFEGRPPFEAPPGDWFGKGKGGAPPGPPPPGSPPGAPPPGVGPGPEVGSMVEANSLQKNQWLRAKVIAKHPDGTFDVEYDGDYMEWHALSPTAQKLMATGGGGTDIAEEGRRVVRGKAGRDDGEARHLLKVTMALQRAESDTGATTAPRTPTKRGPKVKMASAKLTEEDGTETRAMRKLVLKTALRQ</sequence>
<evidence type="ECO:0000256" key="4">
    <source>
        <dbReference type="ARBA" id="ARBA00022816"/>
    </source>
</evidence>
<feature type="region of interest" description="Disordered" evidence="7">
    <location>
        <begin position="1515"/>
        <end position="1551"/>
    </location>
</feature>
<evidence type="ECO:0000259" key="8">
    <source>
        <dbReference type="PROSITE" id="PS50006"/>
    </source>
</evidence>
<dbReference type="InterPro" id="IPR036612">
    <property type="entry name" value="KH_dom_type_1_sf"/>
</dbReference>
<dbReference type="PROSITE" id="PS50006">
    <property type="entry name" value="FHA_DOMAIN"/>
    <property type="match status" value="1"/>
</dbReference>
<dbReference type="GO" id="GO:0051028">
    <property type="term" value="P:mRNA transport"/>
    <property type="evidence" value="ECO:0007669"/>
    <property type="project" value="UniProtKB-KW"/>
</dbReference>
<gene>
    <name evidence="10" type="ORF">PGLA2088_LOCUS49400</name>
</gene>
<dbReference type="Gene3D" id="2.60.200.20">
    <property type="match status" value="1"/>
</dbReference>
<protein>
    <recommendedName>
        <fullName evidence="12">FHA domain-containing protein</fullName>
    </recommendedName>
</protein>
<comment type="caution">
    <text evidence="10">The sequence shown here is derived from an EMBL/GenBank/DDBJ whole genome shotgun (WGS) entry which is preliminary data.</text>
</comment>
<feature type="compositionally biased region" description="Basic and acidic residues" evidence="7">
    <location>
        <begin position="657"/>
        <end position="678"/>
    </location>
</feature>